<dbReference type="EMBL" id="JABFUD020000007">
    <property type="protein sequence ID" value="KAI5077727.1"/>
    <property type="molecule type" value="Genomic_DNA"/>
</dbReference>
<evidence type="ECO:0000256" key="1">
    <source>
        <dbReference type="SAM" id="MobiDB-lite"/>
    </source>
</evidence>
<keyword evidence="3" id="KW-1185">Reference proteome</keyword>
<feature type="region of interest" description="Disordered" evidence="1">
    <location>
        <begin position="517"/>
        <end position="561"/>
    </location>
</feature>
<name>A0A9D4V2E0_ADICA</name>
<protein>
    <submittedName>
        <fullName evidence="2">Uncharacterized protein</fullName>
    </submittedName>
</protein>
<feature type="compositionally biased region" description="Polar residues" evidence="1">
    <location>
        <begin position="546"/>
        <end position="561"/>
    </location>
</feature>
<evidence type="ECO:0000313" key="2">
    <source>
        <dbReference type="EMBL" id="KAI5077727.1"/>
    </source>
</evidence>
<proteinExistence type="predicted"/>
<feature type="region of interest" description="Disordered" evidence="1">
    <location>
        <begin position="123"/>
        <end position="142"/>
    </location>
</feature>
<comment type="caution">
    <text evidence="2">The sequence shown here is derived from an EMBL/GenBank/DDBJ whole genome shotgun (WGS) entry which is preliminary data.</text>
</comment>
<dbReference type="AlphaFoldDB" id="A0A9D4V2E0"/>
<dbReference type="PANTHER" id="PTHR37261:SF1">
    <property type="entry name" value="40S RIBOSOMAL PROTEIN S27"/>
    <property type="match status" value="1"/>
</dbReference>
<dbReference type="OrthoDB" id="1939758at2759"/>
<reference evidence="2" key="1">
    <citation type="submission" date="2021-01" db="EMBL/GenBank/DDBJ databases">
        <title>Adiantum capillus-veneris genome.</title>
        <authorList>
            <person name="Fang Y."/>
            <person name="Liao Q."/>
        </authorList>
    </citation>
    <scope>NUCLEOTIDE SEQUENCE</scope>
    <source>
        <strain evidence="2">H3</strain>
        <tissue evidence="2">Leaf</tissue>
    </source>
</reference>
<gene>
    <name evidence="2" type="ORF">GOP47_0007551</name>
</gene>
<feature type="region of interest" description="Disordered" evidence="1">
    <location>
        <begin position="677"/>
        <end position="710"/>
    </location>
</feature>
<accession>A0A9D4V2E0</accession>
<organism evidence="2 3">
    <name type="scientific">Adiantum capillus-veneris</name>
    <name type="common">Maidenhair fern</name>
    <dbReference type="NCBI Taxonomy" id="13818"/>
    <lineage>
        <taxon>Eukaryota</taxon>
        <taxon>Viridiplantae</taxon>
        <taxon>Streptophyta</taxon>
        <taxon>Embryophyta</taxon>
        <taxon>Tracheophyta</taxon>
        <taxon>Polypodiopsida</taxon>
        <taxon>Polypodiidae</taxon>
        <taxon>Polypodiales</taxon>
        <taxon>Pteridineae</taxon>
        <taxon>Pteridaceae</taxon>
        <taxon>Vittarioideae</taxon>
        <taxon>Adiantum</taxon>
    </lineage>
</organism>
<feature type="compositionally biased region" description="Basic and acidic residues" evidence="1">
    <location>
        <begin position="696"/>
        <end position="705"/>
    </location>
</feature>
<dbReference type="PANTHER" id="PTHR37261">
    <property type="entry name" value="40S RIBOSOMAL PROTEIN S27"/>
    <property type="match status" value="1"/>
</dbReference>
<feature type="compositionally biased region" description="Basic and acidic residues" evidence="1">
    <location>
        <begin position="123"/>
        <end position="132"/>
    </location>
</feature>
<feature type="compositionally biased region" description="Basic and acidic residues" evidence="1">
    <location>
        <begin position="528"/>
        <end position="542"/>
    </location>
</feature>
<dbReference type="Proteomes" id="UP000886520">
    <property type="component" value="Chromosome 7"/>
</dbReference>
<sequence>MGDDAGEGMEVVVESSWTVLKGSLESCVSVVFLDPETHEPIISSFPHSSTKLVLVPPAEPSPCEITVKFQQRLCHVQSVYTSSTARICEIYSRSNLETDPEYVCTVKGWVPCKDDFSSAEKSLEDGATKRGDGVLVQESDSPSENVEKFSISSGVSSMPVSNHDGDDECQKSVYSSGEDSWVNVKLNGSFSAESACASLMAPDLDNWHVPLNVKELVHLEDQLGIGLEAEKRGVENAVKLSDRSCEGKLPIDQVGESYLDMFEAEVELIDHSPWAAITIRLLSLQDKTVVEVDQMVFLAIAGSVPEPATANLQSDGREPTSALFAMFLPSLLQMAQGVSGNSKDLIKSGKTTQPCELKQDMMHVSFAGKDVCKASHQCTSLEELPILNSNATCPPSVCNVVESSSSKMNDLTEPECDQSSLLKLDADGNVVKRTVEPGDQTLPTCNCKEFVGDVIGKELAKTFHAFSERFDRLESLYLRLESFLHRSFEGLDERIRSLEGQHSQDFVETNSASKHLGTLSDVSTVQNDHNDYPRASESKEEVLSALPQSADQGHSAMQPQSNDKFFARDPLLDQTESGEEVSSTLIEPDHSEIQHVVNEAVYVKDAVSHSVEFENLINDTLTDVQGSSREPEVTVVNIVSKDRLPHASLDDAWASALSAFATSFPMKHSVTENNDTSIMNKQYSGSGPCDGSVSRSESKEFKEEGNGSSFSSYSDVIAKTNDVDNKVVSTSHGPTYRVSKEAACNEQMSLGQEAWGILPPSHSMTSKPVMTFDFLSALNGSRTPDQKKTSGVECVKSVDIVEWHDILLSSYLGAHEPVNYFDCLHPKEVQSAPSDLDVPFSQILHQQEAVAPSLPFDVVSSALSKSMQVAETLDDLGALGVSTTRLSPVFHSSSDINQVGAWNSISYTYDSGGDNQEMSNFNLSGGNGEYGSFQGMVASNTNAMCQRSFSLLYGESGALHGERSEEESLSNACLEVDFLSGHIFSGPGEALSNAEVQGPESSLRSFIREEAGNVLDLLDDSSNYQDGRTCSQDSLCFSQDFEACQNDFSDTRWAHAPNIFYMNDPELTDDEADNTAGALDERTESNDSFLQGDLSDTDTTEDLPFWPAHHNTGEDGPRIITVFPPFEDEQSIITVFPGFEDEHNAGEDEQPTIIIFPGFENLC</sequence>
<evidence type="ECO:0000313" key="3">
    <source>
        <dbReference type="Proteomes" id="UP000886520"/>
    </source>
</evidence>